<proteinExistence type="predicted"/>
<protein>
    <submittedName>
        <fullName evidence="1">Uncharacterized protein</fullName>
    </submittedName>
</protein>
<accession>A0ACC3S3W8</accession>
<evidence type="ECO:0000313" key="2">
    <source>
        <dbReference type="Proteomes" id="UP001320706"/>
    </source>
</evidence>
<sequence>MDGDSSAKTMDKGASSALKEQELTNGIYEDAKVDVERGEPLGEKTTGTGTSAFDASGAIGKQFTTSGALGGTAQSIGGPFSKDGMIGKQFTTGGSIGGSVQEHLGKGENNTFQK</sequence>
<gene>
    <name evidence="1" type="ORF">M8818_007523</name>
</gene>
<organism evidence="1 2">
    <name type="scientific">Zalaria obscura</name>
    <dbReference type="NCBI Taxonomy" id="2024903"/>
    <lineage>
        <taxon>Eukaryota</taxon>
        <taxon>Fungi</taxon>
        <taxon>Dikarya</taxon>
        <taxon>Ascomycota</taxon>
        <taxon>Pezizomycotina</taxon>
        <taxon>Dothideomycetes</taxon>
        <taxon>Dothideomycetidae</taxon>
        <taxon>Dothideales</taxon>
        <taxon>Zalariaceae</taxon>
        <taxon>Zalaria</taxon>
    </lineage>
</organism>
<comment type="caution">
    <text evidence="1">The sequence shown here is derived from an EMBL/GenBank/DDBJ whole genome shotgun (WGS) entry which is preliminary data.</text>
</comment>
<name>A0ACC3S3W8_9PEZI</name>
<reference evidence="1" key="1">
    <citation type="submission" date="2024-02" db="EMBL/GenBank/DDBJ databases">
        <title>Metagenome Assembled Genome of Zalaria obscura JY119.</title>
        <authorList>
            <person name="Vighnesh L."/>
            <person name="Jagadeeshwari U."/>
            <person name="Venkata Ramana C."/>
            <person name="Sasikala C."/>
        </authorList>
    </citation>
    <scope>NUCLEOTIDE SEQUENCE</scope>
    <source>
        <strain evidence="1">JY119</strain>
    </source>
</reference>
<evidence type="ECO:0000313" key="1">
    <source>
        <dbReference type="EMBL" id="KAK8194334.1"/>
    </source>
</evidence>
<dbReference type="Proteomes" id="UP001320706">
    <property type="component" value="Unassembled WGS sequence"/>
</dbReference>
<keyword evidence="2" id="KW-1185">Reference proteome</keyword>
<dbReference type="EMBL" id="JAMKPW020000043">
    <property type="protein sequence ID" value="KAK8194334.1"/>
    <property type="molecule type" value="Genomic_DNA"/>
</dbReference>